<proteinExistence type="inferred from homology"/>
<name>R7WSY7_9NOCA</name>
<keyword evidence="1 4" id="KW-0732">Signal</keyword>
<keyword evidence="7" id="KW-1185">Reference proteome</keyword>
<feature type="compositionally biased region" description="Low complexity" evidence="3">
    <location>
        <begin position="43"/>
        <end position="59"/>
    </location>
</feature>
<feature type="chain" id="PRO_5038813466" evidence="4">
    <location>
        <begin position="23"/>
        <end position="182"/>
    </location>
</feature>
<evidence type="ECO:0000259" key="5">
    <source>
        <dbReference type="Pfam" id="PF26580"/>
    </source>
</evidence>
<evidence type="ECO:0000313" key="7">
    <source>
        <dbReference type="Proteomes" id="UP000013525"/>
    </source>
</evidence>
<dbReference type="Pfam" id="PF26580">
    <property type="entry name" value="Mtb12_C"/>
    <property type="match status" value="1"/>
</dbReference>
<keyword evidence="6" id="KW-0449">Lipoprotein</keyword>
<dbReference type="AlphaFoldDB" id="R7WSY7"/>
<comment type="caution">
    <text evidence="6">The sequence shown here is derived from an EMBL/GenBank/DDBJ whole genome shotgun (WGS) entry which is preliminary data.</text>
</comment>
<evidence type="ECO:0000256" key="3">
    <source>
        <dbReference type="SAM" id="MobiDB-lite"/>
    </source>
</evidence>
<organism evidence="6 7">
    <name type="scientific">Rhodococcus rhodnii LMG 5362</name>
    <dbReference type="NCBI Taxonomy" id="1273125"/>
    <lineage>
        <taxon>Bacteria</taxon>
        <taxon>Bacillati</taxon>
        <taxon>Actinomycetota</taxon>
        <taxon>Actinomycetes</taxon>
        <taxon>Mycobacteriales</taxon>
        <taxon>Nocardiaceae</taxon>
        <taxon>Rhodococcus</taxon>
    </lineage>
</organism>
<dbReference type="eggNOG" id="ENOG502ZR64">
    <property type="taxonomic scope" value="Bacteria"/>
</dbReference>
<evidence type="ECO:0000313" key="6">
    <source>
        <dbReference type="EMBL" id="EOM78382.1"/>
    </source>
</evidence>
<feature type="signal peptide" evidence="4">
    <location>
        <begin position="1"/>
        <end position="22"/>
    </location>
</feature>
<gene>
    <name evidence="6" type="ORF">Rrhod_0210</name>
</gene>
<dbReference type="PROSITE" id="PS51257">
    <property type="entry name" value="PROKAR_LIPOPROTEIN"/>
    <property type="match status" value="1"/>
</dbReference>
<evidence type="ECO:0000256" key="1">
    <source>
        <dbReference type="ARBA" id="ARBA00022729"/>
    </source>
</evidence>
<reference evidence="6 7" key="1">
    <citation type="journal article" date="2013" name="Genome Announc.">
        <title>Draft Genome Sequence of Rhodococcus rhodnii Strain LMG5362, a Symbiont of Rhodnius prolixus (Hemiptera, Reduviidae, Triatominae), the Principle Vector of Trypanosoma cruzi.</title>
        <authorList>
            <person name="Pachebat J.A."/>
            <person name="van Keulen G."/>
            <person name="Whitten M.M."/>
            <person name="Girdwood S."/>
            <person name="Del Sol R."/>
            <person name="Dyson P.J."/>
            <person name="Facey P.D."/>
        </authorList>
    </citation>
    <scope>NUCLEOTIDE SEQUENCE [LARGE SCALE GENOMIC DNA]</scope>
    <source>
        <strain evidence="6 7">LMG 5362</strain>
    </source>
</reference>
<dbReference type="EMBL" id="APMY01000004">
    <property type="protein sequence ID" value="EOM78382.1"/>
    <property type="molecule type" value="Genomic_DNA"/>
</dbReference>
<dbReference type="Proteomes" id="UP000013525">
    <property type="component" value="Unassembled WGS sequence"/>
</dbReference>
<feature type="region of interest" description="Disordered" evidence="3">
    <location>
        <begin position="34"/>
        <end position="73"/>
    </location>
</feature>
<dbReference type="InterPro" id="IPR058644">
    <property type="entry name" value="Mtb12-like_C"/>
</dbReference>
<evidence type="ECO:0000256" key="2">
    <source>
        <dbReference type="ARBA" id="ARBA00093774"/>
    </source>
</evidence>
<protein>
    <submittedName>
        <fullName evidence="6">Putative lipoprotein</fullName>
    </submittedName>
</protein>
<sequence>MRVPHWRKAAPVKIRTPLIALAATALLVAGCANEDTDTSPESAPTVTTGAAAASATADQTEAEGGGETAGAADAPTAEELQDQLTLLADPAQPIDAKVAVVENGEERRPNLEAMTAAMTNYQVGFEVTDVQAEGDTATADVAVESPHGTAAPTPWTWVEADGEWKVSDESTCALLGMARAGC</sequence>
<dbReference type="PATRIC" id="fig|1273125.3.peg.209"/>
<evidence type="ECO:0000256" key="4">
    <source>
        <dbReference type="SAM" id="SignalP"/>
    </source>
</evidence>
<comment type="similarity">
    <text evidence="2">Belongs to the MTB12 family.</text>
</comment>
<accession>R7WSY7</accession>
<feature type="domain" description="Low molecular weight antigen MTB12-like C-terminal" evidence="5">
    <location>
        <begin position="73"/>
        <end position="182"/>
    </location>
</feature>